<feature type="domain" description="Ig-like" evidence="4">
    <location>
        <begin position="1058"/>
        <end position="1141"/>
    </location>
</feature>
<feature type="domain" description="Ig-like" evidence="4">
    <location>
        <begin position="873"/>
        <end position="948"/>
    </location>
</feature>
<dbReference type="GeneTree" id="ENSGT01150000286907"/>
<feature type="domain" description="Ig-like" evidence="4">
    <location>
        <begin position="1427"/>
        <end position="1508"/>
    </location>
</feature>
<dbReference type="GO" id="GO:0046790">
    <property type="term" value="F:virion binding"/>
    <property type="evidence" value="ECO:0000318"/>
    <property type="project" value="GO_Central"/>
</dbReference>
<feature type="domain" description="Ig-like" evidence="4">
    <location>
        <begin position="959"/>
        <end position="1054"/>
    </location>
</feature>
<dbReference type="AGR" id="Xenbase:XB-GENE-492918"/>
<evidence type="ECO:0000256" key="1">
    <source>
        <dbReference type="ARBA" id="ARBA00023319"/>
    </source>
</evidence>
<dbReference type="PANTHER" id="PTHR47243">
    <property type="entry name" value="SIALOADHESIN"/>
    <property type="match status" value="1"/>
</dbReference>
<dbReference type="OMA" id="VTFNSQK"/>
<keyword evidence="6" id="KW-1185">Reference proteome</keyword>
<feature type="domain" description="Ig-like" evidence="4">
    <location>
        <begin position="774"/>
        <end position="867"/>
    </location>
</feature>
<dbReference type="CTD" id="6614"/>
<reference evidence="5" key="2">
    <citation type="submission" date="2011-06" db="UniProtKB">
        <authorList>
            <consortium name="Ensembl"/>
        </authorList>
    </citation>
    <scope>IDENTIFICATION</scope>
</reference>
<dbReference type="KEGG" id="xtr:100486430"/>
<dbReference type="Pfam" id="PF13895">
    <property type="entry name" value="Ig_2"/>
    <property type="match status" value="7"/>
</dbReference>
<dbReference type="InterPro" id="IPR013151">
    <property type="entry name" value="Immunoglobulin_dom"/>
</dbReference>
<evidence type="ECO:0000313" key="6">
    <source>
        <dbReference type="Proteomes" id="UP000008143"/>
    </source>
</evidence>
<reference evidence="7" key="3">
    <citation type="submission" date="2025-04" db="UniProtKB">
        <authorList>
            <consortium name="RefSeq"/>
        </authorList>
    </citation>
    <scope>IDENTIFICATION</scope>
    <source>
        <strain evidence="7">Nigerian</strain>
        <tissue evidence="7">Liver and blood</tissue>
    </source>
</reference>
<dbReference type="OrthoDB" id="10039395at2759"/>
<dbReference type="Pfam" id="PF00047">
    <property type="entry name" value="ig"/>
    <property type="match status" value="1"/>
</dbReference>
<accession>F6SXX7</accession>
<dbReference type="PANTHER" id="PTHR47243:SF1">
    <property type="entry name" value="SIALOADHESIN"/>
    <property type="match status" value="1"/>
</dbReference>
<evidence type="ECO:0000259" key="4">
    <source>
        <dbReference type="PROSITE" id="PS50835"/>
    </source>
</evidence>
<name>F6SXX7_XENTR</name>
<keyword evidence="3" id="KW-0732">Signal</keyword>
<dbReference type="Pfam" id="PF13927">
    <property type="entry name" value="Ig_3"/>
    <property type="match status" value="1"/>
</dbReference>
<dbReference type="eggNOG" id="KOG4475">
    <property type="taxonomic scope" value="Eukaryota"/>
</dbReference>
<dbReference type="FunFam" id="2.60.40.10:FF:000921">
    <property type="entry name" value="sialoadhesin isoform X1"/>
    <property type="match status" value="2"/>
</dbReference>
<dbReference type="SMART" id="SM00409">
    <property type="entry name" value="IG"/>
    <property type="match status" value="17"/>
</dbReference>
<feature type="domain" description="Ig-like" evidence="4">
    <location>
        <begin position="232"/>
        <end position="302"/>
    </location>
</feature>
<feature type="domain" description="Ig-like" evidence="4">
    <location>
        <begin position="1513"/>
        <end position="1609"/>
    </location>
</feature>
<accession>A0A6I8SJU2</accession>
<feature type="transmembrane region" description="Helical" evidence="2">
    <location>
        <begin position="1616"/>
        <end position="1640"/>
    </location>
</feature>
<feature type="domain" description="Ig-like" evidence="4">
    <location>
        <begin position="405"/>
        <end position="500"/>
    </location>
</feature>
<dbReference type="Ensembl" id="ENSXETT00000101473">
    <property type="protein sequence ID" value="ENSXETP00000098528"/>
    <property type="gene ID" value="ENSXETG00000021529"/>
</dbReference>
<evidence type="ECO:0000313" key="7">
    <source>
        <dbReference type="RefSeq" id="XP_002938446.3"/>
    </source>
</evidence>
<keyword evidence="2" id="KW-0472">Membrane</keyword>
<dbReference type="InterPro" id="IPR013783">
    <property type="entry name" value="Ig-like_fold"/>
</dbReference>
<keyword evidence="1" id="KW-0393">Immunoglobulin domain</keyword>
<dbReference type="GO" id="GO:0005770">
    <property type="term" value="C:late endosome"/>
    <property type="evidence" value="ECO:0000318"/>
    <property type="project" value="GO_Central"/>
</dbReference>
<keyword evidence="2" id="KW-1133">Transmembrane helix</keyword>
<dbReference type="PROSITE" id="PS50835">
    <property type="entry name" value="IG_LIKE"/>
    <property type="match status" value="13"/>
</dbReference>
<dbReference type="RefSeq" id="XP_002938446.3">
    <property type="nucleotide sequence ID" value="XM_002938400.5"/>
</dbReference>
<dbReference type="InterPro" id="IPR007110">
    <property type="entry name" value="Ig-like_dom"/>
</dbReference>
<feature type="chain" id="PRO_5044731088" evidence="3">
    <location>
        <begin position="18"/>
        <end position="1670"/>
    </location>
</feature>
<dbReference type="GeneID" id="100486430"/>
<dbReference type="Pfam" id="PF07679">
    <property type="entry name" value="I-set"/>
    <property type="match status" value="6"/>
</dbReference>
<evidence type="ECO:0000313" key="5">
    <source>
        <dbReference type="Ensembl" id="ENSXETP00000046532"/>
    </source>
</evidence>
<dbReference type="SMART" id="SM00408">
    <property type="entry name" value="IGc2"/>
    <property type="match status" value="15"/>
</dbReference>
<reference evidence="5" key="1">
    <citation type="journal article" date="2010" name="Science">
        <title>The genome of the Western clawed frog Xenopus tropicalis.</title>
        <authorList>
            <person name="Hellsten U."/>
            <person name="Harland R.M."/>
            <person name="Gilchrist M.J."/>
            <person name="Hendrix D."/>
            <person name="Jurka J."/>
            <person name="Kapitonov V."/>
            <person name="Ovcharenko I."/>
            <person name="Putnam N.H."/>
            <person name="Shu S."/>
            <person name="Taher L."/>
            <person name="Blitz I.L."/>
            <person name="Blumberg B."/>
            <person name="Dichmann D.S."/>
            <person name="Dubchak I."/>
            <person name="Amaya E."/>
            <person name="Detter J.C."/>
            <person name="Fletcher R."/>
            <person name="Gerhard D.S."/>
            <person name="Goodstein D."/>
            <person name="Graves T."/>
            <person name="Grigoriev I.V."/>
            <person name="Grimwood J."/>
            <person name="Kawashima T."/>
            <person name="Lindquist E."/>
            <person name="Lucas S.M."/>
            <person name="Mead P.E."/>
            <person name="Mitros T."/>
            <person name="Ogino H."/>
            <person name="Ohta Y."/>
            <person name="Poliakov A.V."/>
            <person name="Pollet N."/>
            <person name="Robert J."/>
            <person name="Salamov A."/>
            <person name="Sater A.K."/>
            <person name="Schmutz J."/>
            <person name="Terry A."/>
            <person name="Vize P.D."/>
            <person name="Warren W.C."/>
            <person name="Wells D."/>
            <person name="Wills A."/>
            <person name="Wilson R.K."/>
            <person name="Zimmerman L.B."/>
            <person name="Zorn A.M."/>
            <person name="Grainger R."/>
            <person name="Grammer T."/>
            <person name="Khokha M.K."/>
            <person name="Richardson P.M."/>
            <person name="Rokhsar D.S."/>
        </authorList>
    </citation>
    <scope>NUCLEOTIDE SEQUENCE [LARGE SCALE GENOMIC DNA]</scope>
    <source>
        <strain evidence="5">Nigerian</strain>
    </source>
</reference>
<evidence type="ECO:0000313" key="8">
    <source>
        <dbReference type="Xenbase" id="XB-GENE-492918"/>
    </source>
</evidence>
<dbReference type="Xenbase" id="XB-GENE-492918">
    <property type="gene designation" value="siglec1"/>
</dbReference>
<dbReference type="Bgee" id="ENSXETG00000021529">
    <property type="expression patterns" value="Expressed in liver and 5 other cell types or tissues"/>
</dbReference>
<dbReference type="GO" id="GO:0005886">
    <property type="term" value="C:plasma membrane"/>
    <property type="evidence" value="ECO:0000318"/>
    <property type="project" value="GO_Central"/>
</dbReference>
<sequence>MLLLILLISWNGRGAYSSWDVFVPDSIQGVVGSCLLIPCSFTYPSNVQTPDGIAPIWYKDRDLKVVYHPTETIEAGFQGRMELLGNPNLNNCTTLLRNLQSSDTGEYFFRFEISNVNRWTGKKAVTVTVNSRPEMPNAVIPRSIREGESVTFQCTTQYYCPNGSGTLEWHGYHPDRSFLARSLQTDTSAVQMGQNLTTSFTWLYHQKQLQCEVSVGDQKETKEVLLVVNHAPKGVKILMAPSRDNIKQGDSVALTCQYNSSYPAVSGYTWYRNNKVFSREPIVSFPSITRQDFGDFRCEVQNPEGTGTSEVSRLIVFSANTLVSPSSEVREGEAVTLTCDVPGADPDQIHYSWYKNSLWIKDGATRSLILYEAAASDAGYYSCKVQNDKGSDSSPPVILHVLYPPRIPKFNSFLETQEGKLSIIHCSVDSNPPSVLTLYKNGQVLATTNSHGAPTQRLNVISSRNSLKLEIREVVMSDAGAYSCVATNAIGNSTACLRLTVEIARLVISPSSEIEEGKEVTLTCFATRSSEKGIKYTWYRNGKWLKETEEDTVTFPRVSSRDAGSYYCLAQSSQGSSSSPPRTLHVFFAPRDLSVSSFVGSSGRNLGIILCTVDSDPHSELFLYRKETLVASSTMLLHNRRYNISTSPNSLKLEIQDVFLEDEGAYRCIANNTYGHMMGSLDFTMETAKISVIPTSEVHEAEAVNLTCILNSVSKGNFIYTWYKNSVLYSEGPEPFLMFQRVSSSDSGSYYCRAWNNATSKSSSSCRLHVFYEPRSMQLKSYLDTEVGKSAFILCTVDSYPPAQMLLYYQDELVISKKNLSNVNQRYRVSFSSNALRVDIQDVKLEDEGKYTCTSVNSVGSTNKTIYFKVQLARILVTPSPEVKENEKVVLTCDLTKTQLEGTMYIWYKNSQRLRESSENTLVFDAVKSNDSGYYHCKAHSSQDSTISPSVSLHVSYAPRVPNMTSFWESHSGQVGIIECNVDSDPLSSLSLYRGKLLVGLTASSQTLNQRMTVSSSQNSLKLVIRDVVLEDEGEYVCTASNSIGHSTSAINFTAQTSRILISPSSQVQEGMTVNLTCLVASNAPGEVEYSWFQNGKEHPRGSSKTLLFGRVSSEDGGLYYCTVRSDKVTKASPTINLNVTYAPRNAYIKSFVETQNGEVAIIQCGVDSNPPSQLLLLKEHQVVASLGDSGLHHQRFNPYFSPNTLRLEIKDLMPTDEGTYIFTAKNVHGTKSVSSHLAVEVARILVNPSPKLNEGQSATLTCNVLSTPQPVTSYTWYKNGRWFQEGFPGSLAFEKVLSADAGTYACTGHTANGTWPSLPITLYVQYPPRNLSLSSFLEAQGKRQGVISCRVESDPPSQLVLYKGGQVAASFVPQSTNKRVRLSSSHNALRLEMEEVAPEDQGEYTCQATNSLGAAQTSVHFSLQEAKVVVTPSAKLQEGGSATLTCQTVSTVAQNASFTWYKNNQWLKDGAEASLLLLKVSDADAGSYHCLAKYGGQESISPLVAVTVLYAPKNLLVTSFLEPHGKDQGIILCKLDSVPPSVITLHREGTVLASTMPAQPDQGQKFWSFSSHNYLRLEIRDVTAEDSGRYVCTANNTIGSTTSSVLFTINDKEVLVYKVTVGVTLLCVVLLLAAIIVMWQRKRIRYTMQTDKNSIEMDNNGTTKEELLS</sequence>
<dbReference type="CDD" id="cd00096">
    <property type="entry name" value="Ig"/>
    <property type="match status" value="5"/>
</dbReference>
<dbReference type="Pfam" id="PF07686">
    <property type="entry name" value="V-set"/>
    <property type="match status" value="1"/>
</dbReference>
<dbReference type="InterPro" id="IPR003598">
    <property type="entry name" value="Ig_sub2"/>
</dbReference>
<dbReference type="Reactome" id="R-XTR-198933">
    <property type="pathway name" value="Immunoregulatory interactions between a Lymphoid and a non-Lymphoid cell"/>
</dbReference>
<dbReference type="Gene3D" id="2.60.40.10">
    <property type="entry name" value="Immunoglobulins"/>
    <property type="match status" value="17"/>
</dbReference>
<feature type="domain" description="Ig-like" evidence="4">
    <location>
        <begin position="590"/>
        <end position="684"/>
    </location>
</feature>
<dbReference type="InterPro" id="IPR013098">
    <property type="entry name" value="Ig_I-set"/>
</dbReference>
<dbReference type="HOGENOM" id="CLU_243945_0_0_1"/>
<feature type="domain" description="Ig-like" evidence="4">
    <location>
        <begin position="688"/>
        <end position="764"/>
    </location>
</feature>
<dbReference type="InterPro" id="IPR003599">
    <property type="entry name" value="Ig_sub"/>
</dbReference>
<feature type="domain" description="Ig-like" evidence="4">
    <location>
        <begin position="1243"/>
        <end position="1423"/>
    </location>
</feature>
<feature type="domain" description="Ig-like" evidence="4">
    <location>
        <begin position="504"/>
        <end position="585"/>
    </location>
</feature>
<dbReference type="GO" id="GO:0005769">
    <property type="term" value="C:early endosome"/>
    <property type="evidence" value="ECO:0000318"/>
    <property type="project" value="GO_Central"/>
</dbReference>
<keyword evidence="2" id="KW-0812">Transmembrane</keyword>
<evidence type="ECO:0000256" key="3">
    <source>
        <dbReference type="SAM" id="SignalP"/>
    </source>
</evidence>
<feature type="domain" description="Ig-like" evidence="4">
    <location>
        <begin position="303"/>
        <end position="399"/>
    </location>
</feature>
<protein>
    <submittedName>
        <fullName evidence="5">Sialic acid-binding Ig-like lectin 1</fullName>
    </submittedName>
    <submittedName>
        <fullName evidence="7">Sialoadhesin</fullName>
    </submittedName>
</protein>
<feature type="signal peptide" evidence="3">
    <location>
        <begin position="1"/>
        <end position="17"/>
    </location>
</feature>
<gene>
    <name evidence="5 7 8" type="primary">siglec1</name>
</gene>
<dbReference type="GO" id="GO:0075512">
    <property type="term" value="P:clathrin-dependent endocytosis of virus by host cell"/>
    <property type="evidence" value="ECO:0000318"/>
    <property type="project" value="GO_Central"/>
</dbReference>
<dbReference type="Ensembl" id="ENSXETT00000046532">
    <property type="protein sequence ID" value="ENSXETP00000046532"/>
    <property type="gene ID" value="ENSXETG00000021529"/>
</dbReference>
<dbReference type="SUPFAM" id="SSF48726">
    <property type="entry name" value="Immunoglobulin"/>
    <property type="match status" value="14"/>
</dbReference>
<dbReference type="Proteomes" id="UP000008143">
    <property type="component" value="Chromosome 1"/>
</dbReference>
<proteinExistence type="predicted"/>
<dbReference type="InterPro" id="IPR036179">
    <property type="entry name" value="Ig-like_dom_sf"/>
</dbReference>
<dbReference type="InterPro" id="IPR013106">
    <property type="entry name" value="Ig_V-set"/>
</dbReference>
<evidence type="ECO:0000256" key="2">
    <source>
        <dbReference type="SAM" id="Phobius"/>
    </source>
</evidence>
<organism evidence="5">
    <name type="scientific">Xenopus tropicalis</name>
    <name type="common">Western clawed frog</name>
    <name type="synonym">Silurana tropicalis</name>
    <dbReference type="NCBI Taxonomy" id="8364"/>
    <lineage>
        <taxon>Eukaryota</taxon>
        <taxon>Metazoa</taxon>
        <taxon>Chordata</taxon>
        <taxon>Craniata</taxon>
        <taxon>Vertebrata</taxon>
        <taxon>Euteleostomi</taxon>
        <taxon>Amphibia</taxon>
        <taxon>Batrachia</taxon>
        <taxon>Anura</taxon>
        <taxon>Pipoidea</taxon>
        <taxon>Pipidae</taxon>
        <taxon>Xenopodinae</taxon>
        <taxon>Xenopus</taxon>
        <taxon>Silurana</taxon>
    </lineage>
</organism>